<evidence type="ECO:0000256" key="1">
    <source>
        <dbReference type="PIRSR" id="PIRSR016487-1"/>
    </source>
</evidence>
<name>A0A556MQZ8_9FLAO</name>
<feature type="active site" description="Proton acceptor" evidence="1">
    <location>
        <position position="30"/>
    </location>
</feature>
<dbReference type="PROSITE" id="PS51707">
    <property type="entry name" value="CYTH"/>
    <property type="match status" value="1"/>
</dbReference>
<dbReference type="PANTHER" id="PTHR40114">
    <property type="entry name" value="SLR0698 PROTEIN"/>
    <property type="match status" value="1"/>
</dbReference>
<dbReference type="CDD" id="cd07891">
    <property type="entry name" value="CYTH-like_CthTTM-like_1"/>
    <property type="match status" value="1"/>
</dbReference>
<comment type="caution">
    <text evidence="3">The sequence shown here is derived from an EMBL/GenBank/DDBJ whole genome shotgun (WGS) entry which is preliminary data.</text>
</comment>
<evidence type="ECO:0000259" key="2">
    <source>
        <dbReference type="PROSITE" id="PS51707"/>
    </source>
</evidence>
<evidence type="ECO:0000313" key="3">
    <source>
        <dbReference type="EMBL" id="TSJ42371.1"/>
    </source>
</evidence>
<dbReference type="EMBL" id="VLPL01000005">
    <property type="protein sequence ID" value="TSJ42371.1"/>
    <property type="molecule type" value="Genomic_DNA"/>
</dbReference>
<reference evidence="3 4" key="1">
    <citation type="submission" date="2019-07" db="EMBL/GenBank/DDBJ databases">
        <authorList>
            <person name="Huq M.A."/>
        </authorList>
    </citation>
    <scope>NUCLEOTIDE SEQUENCE [LARGE SCALE GENOMIC DNA]</scope>
    <source>
        <strain evidence="3 4">MAH-3</strain>
    </source>
</reference>
<organism evidence="3 4">
    <name type="scientific">Fluviicola chungangensis</name>
    <dbReference type="NCBI Taxonomy" id="2597671"/>
    <lineage>
        <taxon>Bacteria</taxon>
        <taxon>Pseudomonadati</taxon>
        <taxon>Bacteroidota</taxon>
        <taxon>Flavobacteriia</taxon>
        <taxon>Flavobacteriales</taxon>
        <taxon>Crocinitomicaceae</taxon>
        <taxon>Fluviicola</taxon>
    </lineage>
</organism>
<gene>
    <name evidence="3" type="ORF">FO442_11430</name>
</gene>
<protein>
    <submittedName>
        <fullName evidence="3">CYTH domain-containing protein</fullName>
    </submittedName>
</protein>
<dbReference type="InterPro" id="IPR012042">
    <property type="entry name" value="NeuTTM/CthTTM-like"/>
</dbReference>
<dbReference type="RefSeq" id="WP_144333326.1">
    <property type="nucleotide sequence ID" value="NZ_VLPL01000005.1"/>
</dbReference>
<sequence>MKEIERKYLVSDSISDVVKYLQSKKIRQGYISDVDGKTVRVRTKGDQGYLTIKGKSVGISRDEFEYEIPFEDANQLLSNFCAKVLEKERYELVVGEKKWEIDIFHGKLEGLKIAEIELESEEELFELPNWIEKEVSTDVQYYNSRLIEKA</sequence>
<dbReference type="SMART" id="SM01118">
    <property type="entry name" value="CYTH"/>
    <property type="match status" value="1"/>
</dbReference>
<keyword evidence="4" id="KW-1185">Reference proteome</keyword>
<dbReference type="OrthoDB" id="9805588at2"/>
<evidence type="ECO:0000313" key="4">
    <source>
        <dbReference type="Proteomes" id="UP000316008"/>
    </source>
</evidence>
<dbReference type="Gene3D" id="2.40.320.10">
    <property type="entry name" value="Hypothetical Protein Pfu-838710-001"/>
    <property type="match status" value="1"/>
</dbReference>
<dbReference type="Proteomes" id="UP000316008">
    <property type="component" value="Unassembled WGS sequence"/>
</dbReference>
<dbReference type="PIRSF" id="PIRSF016487">
    <property type="entry name" value="CYTH_UCP016487"/>
    <property type="match status" value="1"/>
</dbReference>
<proteinExistence type="predicted"/>
<dbReference type="SUPFAM" id="SSF55154">
    <property type="entry name" value="CYTH-like phosphatases"/>
    <property type="match status" value="1"/>
</dbReference>
<feature type="domain" description="CYTH" evidence="2">
    <location>
        <begin position="1"/>
        <end position="148"/>
    </location>
</feature>
<dbReference type="InterPro" id="IPR023577">
    <property type="entry name" value="CYTH_domain"/>
</dbReference>
<dbReference type="PANTHER" id="PTHR40114:SF1">
    <property type="entry name" value="SLR0698 PROTEIN"/>
    <property type="match status" value="1"/>
</dbReference>
<dbReference type="InterPro" id="IPR033469">
    <property type="entry name" value="CYTH-like_dom_sf"/>
</dbReference>
<accession>A0A556MQZ8</accession>
<dbReference type="AlphaFoldDB" id="A0A556MQZ8"/>
<dbReference type="Pfam" id="PF01928">
    <property type="entry name" value="CYTH"/>
    <property type="match status" value="1"/>
</dbReference>